<feature type="domain" description="CAAX prenyl protease 2/Lysostaphin resistance protein A-like" evidence="3">
    <location>
        <begin position="139"/>
        <end position="227"/>
    </location>
</feature>
<keyword evidence="2" id="KW-1133">Transmembrane helix</keyword>
<dbReference type="GO" id="GO:0004175">
    <property type="term" value="F:endopeptidase activity"/>
    <property type="evidence" value="ECO:0007669"/>
    <property type="project" value="UniProtKB-ARBA"/>
</dbReference>
<feature type="transmembrane region" description="Helical" evidence="2">
    <location>
        <begin position="62"/>
        <end position="84"/>
    </location>
</feature>
<dbReference type="OrthoDB" id="8607342at2"/>
<evidence type="ECO:0000313" key="6">
    <source>
        <dbReference type="Proteomes" id="UP000185655"/>
    </source>
</evidence>
<dbReference type="GO" id="GO:0005886">
    <property type="term" value="C:plasma membrane"/>
    <property type="evidence" value="ECO:0007669"/>
    <property type="project" value="UniProtKB-SubCell"/>
</dbReference>
<reference evidence="5 6" key="2">
    <citation type="submission" date="2016-11" db="EMBL/GenBank/DDBJ databases">
        <authorList>
            <person name="Jaros S."/>
            <person name="Januszkiewicz K."/>
            <person name="Wedrychowicz H."/>
        </authorList>
    </citation>
    <scope>NUCLEOTIDE SEQUENCE [LARGE SCALE GENOMIC DNA]</scope>
    <source>
        <strain evidence="5 6">DSM 22330</strain>
    </source>
</reference>
<evidence type="ECO:0000313" key="5">
    <source>
        <dbReference type="EMBL" id="SFZ71344.1"/>
    </source>
</evidence>
<feature type="transmembrane region" description="Helical" evidence="2">
    <location>
        <begin position="31"/>
        <end position="50"/>
    </location>
</feature>
<dbReference type="EMBL" id="FPKS01000002">
    <property type="protein sequence ID" value="SFZ71344.1"/>
    <property type="molecule type" value="Genomic_DNA"/>
</dbReference>
<evidence type="ECO:0000313" key="7">
    <source>
        <dbReference type="Proteomes" id="UP000218979"/>
    </source>
</evidence>
<evidence type="ECO:0000313" key="4">
    <source>
        <dbReference type="EMBL" id="PCS04511.1"/>
    </source>
</evidence>
<dbReference type="GO" id="GO:0080120">
    <property type="term" value="P:CAAX-box protein maturation"/>
    <property type="evidence" value="ECO:0007669"/>
    <property type="project" value="UniProtKB-ARBA"/>
</dbReference>
<keyword evidence="7" id="KW-1185">Reference proteome</keyword>
<accession>A0A1K2H5C3</accession>
<reference evidence="4 7" key="1">
    <citation type="submission" date="2014-12" db="EMBL/GenBank/DDBJ databases">
        <title>Draft genome sequences of 10 type strains of Lactococcus.</title>
        <authorList>
            <person name="Sun Z."/>
            <person name="Zhong Z."/>
            <person name="Liu W."/>
            <person name="Zhang W."/>
            <person name="Zhang H."/>
        </authorList>
    </citation>
    <scope>NUCLEOTIDE SEQUENCE [LARGE SCALE GENOMIC DNA]</scope>
    <source>
        <strain evidence="4 7">DSM 22330</strain>
    </source>
</reference>
<proteinExistence type="inferred from homology"/>
<name>A0A1K2H5C3_9LACT</name>
<evidence type="ECO:0000256" key="2">
    <source>
        <dbReference type="SAM" id="Phobius"/>
    </source>
</evidence>
<dbReference type="Pfam" id="PF02517">
    <property type="entry name" value="Rce1-like"/>
    <property type="match status" value="1"/>
</dbReference>
<sequence>MNYLEIAKNKAKQQPQLSTLEIHDQTWKTRLTFIWALVLWQISSALPAITSNRQGHFELWKIGLFLILFVACVWLSYIWALKYYLIPKINWRYFQLGKIAAGFGLMFVSALISSVIMMLTGTNGTENQELLNNIGKVLPPLVFVIMATSAGFFEELIFRVSLFELVFNKWPKVAAVFAWALFTAAHSPTDFASFMTYGLMSLVLTGLYVKYRNFYLNLSVHFLWNAFGMVSYFLIK</sequence>
<comment type="similarity">
    <text evidence="1">Belongs to the UPF0177 family.</text>
</comment>
<keyword evidence="2" id="KW-0812">Transmembrane</keyword>
<dbReference type="AlphaFoldDB" id="A0A1K2H5C3"/>
<dbReference type="Proteomes" id="UP000185655">
    <property type="component" value="Unassembled WGS sequence"/>
</dbReference>
<feature type="transmembrane region" description="Helical" evidence="2">
    <location>
        <begin position="96"/>
        <end position="117"/>
    </location>
</feature>
<evidence type="ECO:0000256" key="1">
    <source>
        <dbReference type="ARBA" id="ARBA00009067"/>
    </source>
</evidence>
<dbReference type="EMBL" id="JXJT01000002">
    <property type="protein sequence ID" value="PCS04511.1"/>
    <property type="molecule type" value="Genomic_DNA"/>
</dbReference>
<gene>
    <name evidence="4" type="ORF">RR45_GL000826</name>
    <name evidence="5" type="ORF">SAMN02746068_00367</name>
</gene>
<feature type="transmembrane region" description="Helical" evidence="2">
    <location>
        <begin position="214"/>
        <end position="235"/>
    </location>
</feature>
<dbReference type="STRING" id="1122154.SAMN02746068_00367"/>
<dbReference type="RefSeq" id="WP_072353442.1">
    <property type="nucleotide sequence ID" value="NZ_FPKS01000002.1"/>
</dbReference>
<organism evidence="5 6">
    <name type="scientific">Pseudolactococcus chungangensis CAU 28 = DSM 22330</name>
    <dbReference type="NCBI Taxonomy" id="1122154"/>
    <lineage>
        <taxon>Bacteria</taxon>
        <taxon>Bacillati</taxon>
        <taxon>Bacillota</taxon>
        <taxon>Bacilli</taxon>
        <taxon>Lactobacillales</taxon>
        <taxon>Streptococcaceae</taxon>
        <taxon>Pseudolactococcus</taxon>
    </lineage>
</organism>
<dbReference type="InterPro" id="IPR003675">
    <property type="entry name" value="Rce1/LyrA-like_dom"/>
</dbReference>
<feature type="transmembrane region" description="Helical" evidence="2">
    <location>
        <begin position="137"/>
        <end position="158"/>
    </location>
</feature>
<dbReference type="Proteomes" id="UP000218979">
    <property type="component" value="Unassembled WGS sequence"/>
</dbReference>
<protein>
    <recommendedName>
        <fullName evidence="3">CAAX prenyl protease 2/Lysostaphin resistance protein A-like domain-containing protein</fullName>
    </recommendedName>
</protein>
<keyword evidence="2" id="KW-0472">Membrane</keyword>
<evidence type="ECO:0000259" key="3">
    <source>
        <dbReference type="Pfam" id="PF02517"/>
    </source>
</evidence>